<dbReference type="Proteomes" id="UP000007947">
    <property type="component" value="Chromosome"/>
</dbReference>
<dbReference type="Gene3D" id="3.40.50.300">
    <property type="entry name" value="P-loop containing nucleotide triphosphate hydrolases"/>
    <property type="match status" value="1"/>
</dbReference>
<gene>
    <name evidence="3" type="ordered locus">MLP_02310</name>
</gene>
<proteinExistence type="predicted"/>
<dbReference type="STRING" id="1032480.MLP_02310"/>
<evidence type="ECO:0000313" key="4">
    <source>
        <dbReference type="Proteomes" id="UP000007947"/>
    </source>
</evidence>
<feature type="domain" description="ABC transporter" evidence="2">
    <location>
        <begin position="21"/>
        <end position="81"/>
    </location>
</feature>
<dbReference type="PANTHER" id="PTHR42781:SF4">
    <property type="entry name" value="SPERMIDINE_PUTRESCINE IMPORT ATP-BINDING PROTEIN POTA"/>
    <property type="match status" value="1"/>
</dbReference>
<dbReference type="InterPro" id="IPR050093">
    <property type="entry name" value="ABC_SmlMolc_Importer"/>
</dbReference>
<protein>
    <submittedName>
        <fullName evidence="3">Putative ABC transporter ATP-binding protein</fullName>
    </submittedName>
</protein>
<evidence type="ECO:0000259" key="2">
    <source>
        <dbReference type="Pfam" id="PF00005"/>
    </source>
</evidence>
<dbReference type="eggNOG" id="COG3842">
    <property type="taxonomic scope" value="Bacteria"/>
</dbReference>
<dbReference type="SUPFAM" id="SSF52540">
    <property type="entry name" value="P-loop containing nucleoside triphosphate hydrolases"/>
    <property type="match status" value="1"/>
</dbReference>
<dbReference type="PANTHER" id="PTHR42781">
    <property type="entry name" value="SPERMIDINE/PUTRESCINE IMPORT ATP-BINDING PROTEIN POTA"/>
    <property type="match status" value="1"/>
</dbReference>
<dbReference type="InterPro" id="IPR027417">
    <property type="entry name" value="P-loop_NTPase"/>
</dbReference>
<dbReference type="KEGG" id="mph:MLP_02310"/>
<dbReference type="Pfam" id="PF00005">
    <property type="entry name" value="ABC_tran"/>
    <property type="match status" value="1"/>
</dbReference>
<dbReference type="InterPro" id="IPR003439">
    <property type="entry name" value="ABC_transporter-like_ATP-bd"/>
</dbReference>
<dbReference type="HOGENOM" id="CLU_000604_1_15_11"/>
<sequence length="81" mass="8886">MTSIRIDKLKITYGDTTVISELDLMIENGEFFTLLGPSGCGKTTLLRAIAGFITPASGHIAFGEQDVTKIPTYRRNIGMMF</sequence>
<keyword evidence="3" id="KW-0067">ATP-binding</keyword>
<dbReference type="EMBL" id="AP012204">
    <property type="protein sequence ID" value="BAK33245.1"/>
    <property type="molecule type" value="Genomic_DNA"/>
</dbReference>
<accession>F5XHV0</accession>
<reference evidence="3 4" key="1">
    <citation type="submission" date="2011-05" db="EMBL/GenBank/DDBJ databases">
        <title>Whole genome sequence of Microlunatus phosphovorus NM-1.</title>
        <authorList>
            <person name="Hosoyama A."/>
            <person name="Sasaki K."/>
            <person name="Harada T."/>
            <person name="Igarashi R."/>
            <person name="Kawakoshi A."/>
            <person name="Sasagawa M."/>
            <person name="Fukada J."/>
            <person name="Nakamura S."/>
            <person name="Katano Y."/>
            <person name="Hanada S."/>
            <person name="Kamagata Y."/>
            <person name="Nakamura N."/>
            <person name="Yamazaki S."/>
            <person name="Fujita N."/>
        </authorList>
    </citation>
    <scope>NUCLEOTIDE SEQUENCE [LARGE SCALE GENOMIC DNA]</scope>
    <source>
        <strain evidence="4">ATCC 700054 / DSM 10555 / JCM 9379 / NBRC 101784 / NCIMB 13414 / VKM Ac-1990 / NM-1</strain>
    </source>
</reference>
<dbReference type="AlphaFoldDB" id="F5XHV0"/>
<evidence type="ECO:0000313" key="3">
    <source>
        <dbReference type="EMBL" id="BAK33245.1"/>
    </source>
</evidence>
<keyword evidence="3" id="KW-0547">Nucleotide-binding</keyword>
<keyword evidence="4" id="KW-1185">Reference proteome</keyword>
<organism evidence="3 4">
    <name type="scientific">Microlunatus phosphovorus (strain ATCC 700054 / DSM 10555 / JCM 9379 / NBRC 101784 / NCIMB 13414 / VKM Ac-1990 / NM-1)</name>
    <dbReference type="NCBI Taxonomy" id="1032480"/>
    <lineage>
        <taxon>Bacteria</taxon>
        <taxon>Bacillati</taxon>
        <taxon>Actinomycetota</taxon>
        <taxon>Actinomycetes</taxon>
        <taxon>Propionibacteriales</taxon>
        <taxon>Propionibacteriaceae</taxon>
        <taxon>Microlunatus</taxon>
    </lineage>
</organism>
<evidence type="ECO:0000256" key="1">
    <source>
        <dbReference type="ARBA" id="ARBA00022448"/>
    </source>
</evidence>
<keyword evidence="1" id="KW-0813">Transport</keyword>
<dbReference type="GO" id="GO:0016887">
    <property type="term" value="F:ATP hydrolysis activity"/>
    <property type="evidence" value="ECO:0007669"/>
    <property type="project" value="InterPro"/>
</dbReference>
<dbReference type="GO" id="GO:0005524">
    <property type="term" value="F:ATP binding"/>
    <property type="evidence" value="ECO:0007669"/>
    <property type="project" value="UniProtKB-KW"/>
</dbReference>
<name>F5XHV0_MICPN</name>